<comment type="subcellular location">
    <subcellularLocation>
        <location evidence="1">Periplasm</location>
    </subcellularLocation>
</comment>
<evidence type="ECO:0000256" key="2">
    <source>
        <dbReference type="ARBA" id="ARBA00022679"/>
    </source>
</evidence>
<evidence type="ECO:0000259" key="5">
    <source>
        <dbReference type="Pfam" id="PF16822"/>
    </source>
</evidence>
<sequence length="485" mass="55841">MKMKIKQSVIIIAFSIILIIPIFSINKVSGKVSETEQRYLASFPELIDDNGKLIIHGFRSGFEDWLNDNIGFRDFFVKIHSTVSYKILQKSPSEKIEIGKDGWFYYTLNDNIKIADGTYPLTQDMLLNIKNSQEKIADYYNNLNIDYVLVLVPSKVSVYPENINSGNYEVGKTPIDILEEYLKNNSDVNVINLKDSLITAKDFEQVYFKTDTHWNEAGAYVGYQDVINKLAKFGYINTKPVAVKKNPSSHKGEFSAMMGDVNLLNEENTISTEIISPKAEVLDNTIMQQINASYAYKNKYIESKKVLMYGDSMFGHWNISNLFAENFSEFTFIWSYGMLKEASNMLKPDIVIYEITERFINNLEGFNADFVNNLYNPQAEIITHNTPVVINRDKKYDVNITVKNISEESWSEGKLVRLCIWQDGIDYGYRIQIPLGIEIMPGEEYTFTLSEFQAPESDSTYLEYQMVQEGRTYFGEKERVDVKVK</sequence>
<dbReference type="InterPro" id="IPR013783">
    <property type="entry name" value="Ig-like_fold"/>
</dbReference>
<accession>A0A644VUU3</accession>
<keyword evidence="2" id="KW-0808">Transferase</keyword>
<dbReference type="GO" id="GO:0042597">
    <property type="term" value="C:periplasmic space"/>
    <property type="evidence" value="ECO:0007669"/>
    <property type="project" value="UniProtKB-SubCell"/>
</dbReference>
<dbReference type="EMBL" id="VSSQ01000456">
    <property type="protein sequence ID" value="MPL95148.1"/>
    <property type="molecule type" value="Genomic_DNA"/>
</dbReference>
<keyword evidence="3" id="KW-0732">Signal</keyword>
<protein>
    <recommendedName>
        <fullName evidence="5">AlgX/AlgJ SGNH hydrolase-like domain-containing protein</fullName>
    </recommendedName>
</protein>
<gene>
    <name evidence="6" type="ORF">SDC9_41314</name>
</gene>
<proteinExistence type="predicted"/>
<dbReference type="GO" id="GO:0016740">
    <property type="term" value="F:transferase activity"/>
    <property type="evidence" value="ECO:0007669"/>
    <property type="project" value="UniProtKB-KW"/>
</dbReference>
<keyword evidence="4" id="KW-0574">Periplasm</keyword>
<evidence type="ECO:0000313" key="6">
    <source>
        <dbReference type="EMBL" id="MPL95148.1"/>
    </source>
</evidence>
<dbReference type="AlphaFoldDB" id="A0A644VUU3"/>
<dbReference type="InterPro" id="IPR031811">
    <property type="entry name" value="ALGX/ALGJ_SGNH-like"/>
</dbReference>
<name>A0A644VUU3_9ZZZZ</name>
<dbReference type="Pfam" id="PF16822">
    <property type="entry name" value="ALGX"/>
    <property type="match status" value="1"/>
</dbReference>
<organism evidence="6">
    <name type="scientific">bioreactor metagenome</name>
    <dbReference type="NCBI Taxonomy" id="1076179"/>
    <lineage>
        <taxon>unclassified sequences</taxon>
        <taxon>metagenomes</taxon>
        <taxon>ecological metagenomes</taxon>
    </lineage>
</organism>
<evidence type="ECO:0000256" key="1">
    <source>
        <dbReference type="ARBA" id="ARBA00004418"/>
    </source>
</evidence>
<evidence type="ECO:0000256" key="3">
    <source>
        <dbReference type="ARBA" id="ARBA00022729"/>
    </source>
</evidence>
<comment type="caution">
    <text evidence="6">The sequence shown here is derived from an EMBL/GenBank/DDBJ whole genome shotgun (WGS) entry which is preliminary data.</text>
</comment>
<reference evidence="6" key="1">
    <citation type="submission" date="2019-08" db="EMBL/GenBank/DDBJ databases">
        <authorList>
            <person name="Kucharzyk K."/>
            <person name="Murdoch R.W."/>
            <person name="Higgins S."/>
            <person name="Loffler F."/>
        </authorList>
    </citation>
    <scope>NUCLEOTIDE SEQUENCE</scope>
</reference>
<feature type="domain" description="AlgX/AlgJ SGNH hydrolase-like" evidence="5">
    <location>
        <begin position="98"/>
        <end position="262"/>
    </location>
</feature>
<evidence type="ECO:0000256" key="4">
    <source>
        <dbReference type="ARBA" id="ARBA00022764"/>
    </source>
</evidence>
<dbReference type="Gene3D" id="2.60.40.10">
    <property type="entry name" value="Immunoglobulins"/>
    <property type="match status" value="1"/>
</dbReference>